<dbReference type="PROSITE" id="PS00687">
    <property type="entry name" value="ALDEHYDE_DEHYDR_GLU"/>
    <property type="match status" value="1"/>
</dbReference>
<protein>
    <recommendedName>
        <fullName evidence="5">Aldehyde dehydrogenase domain-containing protein</fullName>
    </recommendedName>
</protein>
<dbReference type="EMBL" id="APPJ01000011">
    <property type="protein sequence ID" value="ENV16707.1"/>
    <property type="molecule type" value="Genomic_DNA"/>
</dbReference>
<gene>
    <name evidence="6" type="ORF">F964_02455</name>
</gene>
<name>N8WX39_ACIGI</name>
<dbReference type="Gene3D" id="3.40.605.10">
    <property type="entry name" value="Aldehyde Dehydrogenase, Chain A, domain 1"/>
    <property type="match status" value="1"/>
</dbReference>
<dbReference type="InterPro" id="IPR016161">
    <property type="entry name" value="Ald_DH/histidinol_DH"/>
</dbReference>
<dbReference type="InterPro" id="IPR016162">
    <property type="entry name" value="Ald_DH_N"/>
</dbReference>
<dbReference type="PATRIC" id="fig|1217656.3.peg.2400"/>
<dbReference type="eggNOG" id="COG1012">
    <property type="taxonomic scope" value="Bacteria"/>
</dbReference>
<dbReference type="SUPFAM" id="SSF53720">
    <property type="entry name" value="ALDH-like"/>
    <property type="match status" value="1"/>
</dbReference>
<keyword evidence="2 4" id="KW-0560">Oxidoreductase</keyword>
<keyword evidence="7" id="KW-1185">Reference proteome</keyword>
<comment type="caution">
    <text evidence="6">The sequence shown here is derived from an EMBL/GenBank/DDBJ whole genome shotgun (WGS) entry which is preliminary data.</text>
</comment>
<dbReference type="Pfam" id="PF00171">
    <property type="entry name" value="Aldedh"/>
    <property type="match status" value="1"/>
</dbReference>
<evidence type="ECO:0000256" key="4">
    <source>
        <dbReference type="RuleBase" id="RU003345"/>
    </source>
</evidence>
<sequence>MNQVQILASVQTFLQRQHGHFIHGQHIKVDDTRTRIELINPATEQSVSSIAIGTKPDVEAAVNSAQDAFLNAWANTSPYERGQKLNKLADLVEQHAEELAQLETLTTGKLINLSRHLEVAQTVVFLRYFAGWATKIHGQTMQPSIPSANGEKYTAYTVRQPVGVVAGIVPWNFSLMIGCWKIGSALTTGCTIVLKPSEFTTLSLLRLAELAIEAGIPAGVINIVTGTGETGQYLIDSKKIKKVSFTGSVPTGIAIGKQAMHNDLTRVSLELGGKNAAAILADTQIDEILPILLQASFVHQGQVCAAPERFFVHCSKYEEFIQKAAVALQQFKIGSPLDESSMFGPLSNKPHFEKVKHYLDLAHQNNQIICGGKVIAGTGYFVEPTLLTVRGIDDPLFIEETFGPVVDVIAFESDEELISMMNHSRFGLTASIWTNDLVKALRLIPQIEAGSVWVNMHTFLDPAVPFGGVKASGLGREFSDAFIEDYTELKSVMIRY</sequence>
<evidence type="ECO:0000256" key="1">
    <source>
        <dbReference type="ARBA" id="ARBA00009986"/>
    </source>
</evidence>
<dbReference type="InterPro" id="IPR016163">
    <property type="entry name" value="Ald_DH_C"/>
</dbReference>
<evidence type="ECO:0000313" key="6">
    <source>
        <dbReference type="EMBL" id="ENV16707.1"/>
    </source>
</evidence>
<dbReference type="FunFam" id="3.40.605.10:FF:000007">
    <property type="entry name" value="NAD/NADP-dependent betaine aldehyde dehydrogenase"/>
    <property type="match status" value="1"/>
</dbReference>
<dbReference type="Gene3D" id="3.40.309.10">
    <property type="entry name" value="Aldehyde Dehydrogenase, Chain A, domain 2"/>
    <property type="match status" value="1"/>
</dbReference>
<dbReference type="RefSeq" id="WP_004820426.1">
    <property type="nucleotide sequence ID" value="NZ_KB849456.1"/>
</dbReference>
<proteinExistence type="inferred from homology"/>
<dbReference type="AlphaFoldDB" id="N8WX39"/>
<dbReference type="InterPro" id="IPR029510">
    <property type="entry name" value="Ald_DH_CS_GLU"/>
</dbReference>
<dbReference type="HOGENOM" id="CLU_005391_0_0_6"/>
<accession>N8WX39</accession>
<evidence type="ECO:0000256" key="3">
    <source>
        <dbReference type="PROSITE-ProRule" id="PRU10007"/>
    </source>
</evidence>
<reference evidence="6 7" key="1">
    <citation type="submission" date="2013-02" db="EMBL/GenBank/DDBJ databases">
        <title>The Genome Sequence of Acinetobacter guillouiae NIPH 991.</title>
        <authorList>
            <consortium name="The Broad Institute Genome Sequencing Platform"/>
            <consortium name="The Broad Institute Genome Sequencing Center for Infectious Disease"/>
            <person name="Cerqueira G."/>
            <person name="Feldgarden M."/>
            <person name="Courvalin P."/>
            <person name="Perichon B."/>
            <person name="Grillot-Courvalin C."/>
            <person name="Clermont D."/>
            <person name="Rocha E."/>
            <person name="Yoon E.-J."/>
            <person name="Nemec A."/>
            <person name="Walker B."/>
            <person name="Young S.K."/>
            <person name="Zeng Q."/>
            <person name="Gargeya S."/>
            <person name="Fitzgerald M."/>
            <person name="Haas B."/>
            <person name="Abouelleil A."/>
            <person name="Alvarado L."/>
            <person name="Arachchi H.M."/>
            <person name="Berlin A.M."/>
            <person name="Chapman S.B."/>
            <person name="Dewar J."/>
            <person name="Goldberg J."/>
            <person name="Griggs A."/>
            <person name="Gujja S."/>
            <person name="Hansen M."/>
            <person name="Howarth C."/>
            <person name="Imamovic A."/>
            <person name="Larimer J."/>
            <person name="McCowan C."/>
            <person name="Murphy C."/>
            <person name="Neiman D."/>
            <person name="Pearson M."/>
            <person name="Priest M."/>
            <person name="Roberts A."/>
            <person name="Saif S."/>
            <person name="Shea T."/>
            <person name="Sisk P."/>
            <person name="Sykes S."/>
            <person name="Wortman J."/>
            <person name="Nusbaum C."/>
            <person name="Birren B."/>
        </authorList>
    </citation>
    <scope>NUCLEOTIDE SEQUENCE [LARGE SCALE GENOMIC DNA]</scope>
    <source>
        <strain evidence="6 7">NIPH 991</strain>
    </source>
</reference>
<comment type="similarity">
    <text evidence="1 4">Belongs to the aldehyde dehydrogenase family.</text>
</comment>
<dbReference type="GO" id="GO:0016620">
    <property type="term" value="F:oxidoreductase activity, acting on the aldehyde or oxo group of donors, NAD or NADP as acceptor"/>
    <property type="evidence" value="ECO:0007669"/>
    <property type="project" value="InterPro"/>
</dbReference>
<dbReference type="PANTHER" id="PTHR11699">
    <property type="entry name" value="ALDEHYDE DEHYDROGENASE-RELATED"/>
    <property type="match status" value="1"/>
</dbReference>
<dbReference type="PROSITE" id="PS00070">
    <property type="entry name" value="ALDEHYDE_DEHYDR_CYS"/>
    <property type="match status" value="1"/>
</dbReference>
<dbReference type="InterPro" id="IPR015590">
    <property type="entry name" value="Aldehyde_DH_dom"/>
</dbReference>
<evidence type="ECO:0000259" key="5">
    <source>
        <dbReference type="Pfam" id="PF00171"/>
    </source>
</evidence>
<feature type="active site" evidence="3">
    <location>
        <position position="270"/>
    </location>
</feature>
<dbReference type="InterPro" id="IPR016160">
    <property type="entry name" value="Ald_DH_CS_CYS"/>
</dbReference>
<evidence type="ECO:0000256" key="2">
    <source>
        <dbReference type="ARBA" id="ARBA00023002"/>
    </source>
</evidence>
<evidence type="ECO:0000313" key="7">
    <source>
        <dbReference type="Proteomes" id="UP000013148"/>
    </source>
</evidence>
<organism evidence="6 7">
    <name type="scientific">Acinetobacter guillouiae NIPH 991</name>
    <dbReference type="NCBI Taxonomy" id="1217656"/>
    <lineage>
        <taxon>Bacteria</taxon>
        <taxon>Pseudomonadati</taxon>
        <taxon>Pseudomonadota</taxon>
        <taxon>Gammaproteobacteria</taxon>
        <taxon>Moraxellales</taxon>
        <taxon>Moraxellaceae</taxon>
        <taxon>Acinetobacter</taxon>
    </lineage>
</organism>
<dbReference type="Proteomes" id="UP000013148">
    <property type="component" value="Unassembled WGS sequence"/>
</dbReference>
<feature type="domain" description="Aldehyde dehydrogenase" evidence="5">
    <location>
        <begin position="31"/>
        <end position="492"/>
    </location>
</feature>